<dbReference type="PATRIC" id="fig|864564.6.peg.1483"/>
<dbReference type="GO" id="GO:0160148">
    <property type="term" value="F:tRNA pseudouridine(55) synthase activity"/>
    <property type="evidence" value="ECO:0007669"/>
    <property type="project" value="UniProtKB-EC"/>
</dbReference>
<accession>E6JZY3</accession>
<name>E6JZY3_PARDN</name>
<dbReference type="SUPFAM" id="SSF55120">
    <property type="entry name" value="Pseudouridine synthase"/>
    <property type="match status" value="1"/>
</dbReference>
<feature type="domain" description="Pseudouridine synthase II N-terminal" evidence="6">
    <location>
        <begin position="30"/>
        <end position="186"/>
    </location>
</feature>
<dbReference type="CDD" id="cd02573">
    <property type="entry name" value="PseudoU_synth_EcTruB"/>
    <property type="match status" value="1"/>
</dbReference>
<dbReference type="AlphaFoldDB" id="E6JZY3"/>
<dbReference type="GO" id="GO:0003723">
    <property type="term" value="F:RNA binding"/>
    <property type="evidence" value="ECO:0007669"/>
    <property type="project" value="InterPro"/>
</dbReference>
<dbReference type="GO" id="GO:0031119">
    <property type="term" value="P:tRNA pseudouridine synthesis"/>
    <property type="evidence" value="ECO:0007669"/>
    <property type="project" value="UniProtKB-UniRule"/>
</dbReference>
<evidence type="ECO:0000259" key="7">
    <source>
        <dbReference type="Pfam" id="PF16198"/>
    </source>
</evidence>
<dbReference type="Gene3D" id="3.30.2350.10">
    <property type="entry name" value="Pseudouridine synthase"/>
    <property type="match status" value="1"/>
</dbReference>
<dbReference type="EMBL" id="AEON01000001">
    <property type="protein sequence ID" value="EFT83225.1"/>
    <property type="molecule type" value="Genomic_DNA"/>
</dbReference>
<keyword evidence="3 5" id="KW-0819">tRNA processing</keyword>
<comment type="catalytic activity">
    <reaction evidence="1 5">
        <text>uridine(55) in tRNA = pseudouridine(55) in tRNA</text>
        <dbReference type="Rhea" id="RHEA:42532"/>
        <dbReference type="Rhea" id="RHEA-COMP:10101"/>
        <dbReference type="Rhea" id="RHEA-COMP:10102"/>
        <dbReference type="ChEBI" id="CHEBI:65314"/>
        <dbReference type="ChEBI" id="CHEBI:65315"/>
        <dbReference type="EC" id="5.4.99.25"/>
    </reaction>
</comment>
<evidence type="ECO:0000313" key="8">
    <source>
        <dbReference type="EMBL" id="EFT83225.1"/>
    </source>
</evidence>
<evidence type="ECO:0000256" key="2">
    <source>
        <dbReference type="ARBA" id="ARBA00005642"/>
    </source>
</evidence>
<protein>
    <recommendedName>
        <fullName evidence="5">tRNA pseudouridine synthase B</fullName>
        <ecNumber evidence="5">5.4.99.25</ecNumber>
    </recommendedName>
    <alternativeName>
        <fullName evidence="5">tRNA pseudouridine(55) synthase</fullName>
        <shortName evidence="5">Psi55 synthase</shortName>
    </alternativeName>
    <alternativeName>
        <fullName evidence="5">tRNA pseudouridylate synthase</fullName>
    </alternativeName>
    <alternativeName>
        <fullName evidence="5">tRNA-uridine isomerase</fullName>
    </alternativeName>
</protein>
<evidence type="ECO:0000313" key="9">
    <source>
        <dbReference type="Proteomes" id="UP000004946"/>
    </source>
</evidence>
<organism evidence="8 9">
    <name type="scientific">Parascardovia denticolens DSM 10105 = JCM 12538</name>
    <dbReference type="NCBI Taxonomy" id="864564"/>
    <lineage>
        <taxon>Bacteria</taxon>
        <taxon>Bacillati</taxon>
        <taxon>Actinomycetota</taxon>
        <taxon>Actinomycetes</taxon>
        <taxon>Bifidobacteriales</taxon>
        <taxon>Bifidobacteriaceae</taxon>
        <taxon>Parascardovia</taxon>
    </lineage>
</organism>
<evidence type="ECO:0000256" key="5">
    <source>
        <dbReference type="HAMAP-Rule" id="MF_01080"/>
    </source>
</evidence>
<dbReference type="Pfam" id="PF16198">
    <property type="entry name" value="TruB_C_2"/>
    <property type="match status" value="1"/>
</dbReference>
<dbReference type="InterPro" id="IPR032819">
    <property type="entry name" value="TruB_C"/>
</dbReference>
<dbReference type="HAMAP" id="MF_01080">
    <property type="entry name" value="TruB_bact"/>
    <property type="match status" value="1"/>
</dbReference>
<dbReference type="InterPro" id="IPR036974">
    <property type="entry name" value="PUA_sf"/>
</dbReference>
<dbReference type="InterPro" id="IPR020103">
    <property type="entry name" value="PsdUridine_synth_cat_dom_sf"/>
</dbReference>
<gene>
    <name evidence="5 8" type="primary">truB</name>
    <name evidence="8" type="ORF">HMPREF0620_0230</name>
</gene>
<dbReference type="PANTHER" id="PTHR13767:SF2">
    <property type="entry name" value="PSEUDOURIDYLATE SYNTHASE TRUB1"/>
    <property type="match status" value="1"/>
</dbReference>
<proteinExistence type="inferred from homology"/>
<evidence type="ECO:0000256" key="4">
    <source>
        <dbReference type="ARBA" id="ARBA00023235"/>
    </source>
</evidence>
<dbReference type="InterPro" id="IPR014780">
    <property type="entry name" value="tRNA_psdUridine_synth_TruB"/>
</dbReference>
<evidence type="ECO:0000256" key="3">
    <source>
        <dbReference type="ARBA" id="ARBA00022694"/>
    </source>
</evidence>
<reference evidence="8 9" key="1">
    <citation type="submission" date="2010-12" db="EMBL/GenBank/DDBJ databases">
        <authorList>
            <person name="Muzny D."/>
            <person name="Qin X."/>
            <person name="Buhay C."/>
            <person name="Dugan-Rocha S."/>
            <person name="Ding Y."/>
            <person name="Chen G."/>
            <person name="Hawes A."/>
            <person name="Holder M."/>
            <person name="Jhangiani S."/>
            <person name="Johnson A."/>
            <person name="Khan Z."/>
            <person name="Li Z."/>
            <person name="Liu W."/>
            <person name="Liu X."/>
            <person name="Perez L."/>
            <person name="Shen H."/>
            <person name="Wang Q."/>
            <person name="Watt J."/>
            <person name="Xi L."/>
            <person name="Xin Y."/>
            <person name="Zhou J."/>
            <person name="Deng J."/>
            <person name="Jiang H."/>
            <person name="Liu Y."/>
            <person name="Qu J."/>
            <person name="Song X.-Z."/>
            <person name="Zhang L."/>
            <person name="Villasana D."/>
            <person name="Johnson A."/>
            <person name="Liu J."/>
            <person name="Liyanage D."/>
            <person name="Lorensuhewa L."/>
            <person name="Robinson T."/>
            <person name="Song A."/>
            <person name="Song B.-B."/>
            <person name="Dinh H."/>
            <person name="Thornton R."/>
            <person name="Coyle M."/>
            <person name="Francisco L."/>
            <person name="Jackson L."/>
            <person name="Javaid M."/>
            <person name="Korchina V."/>
            <person name="Kovar C."/>
            <person name="Mata R."/>
            <person name="Mathew T."/>
            <person name="Ngo R."/>
            <person name="Nguyen L."/>
            <person name="Nguyen N."/>
            <person name="Okwuonu G."/>
            <person name="Ongeri F."/>
            <person name="Pham C."/>
            <person name="Simmons D."/>
            <person name="Wilczek-Boney K."/>
            <person name="Hale W."/>
            <person name="Jakkamsetti A."/>
            <person name="Pham P."/>
            <person name="Ruth R."/>
            <person name="San Lucas F."/>
            <person name="Warren J."/>
            <person name="Zhang J."/>
            <person name="Zhao Z."/>
            <person name="Zhou C."/>
            <person name="Zhu D."/>
            <person name="Lee S."/>
            <person name="Bess C."/>
            <person name="Blankenburg K."/>
            <person name="Forbes L."/>
            <person name="Fu Q."/>
            <person name="Gubbala S."/>
            <person name="Hirani K."/>
            <person name="Jayaseelan J.C."/>
            <person name="Lara F."/>
            <person name="Munidasa M."/>
            <person name="Palculict T."/>
            <person name="Patil S."/>
            <person name="Pu L.-L."/>
            <person name="Saada N."/>
            <person name="Tang L."/>
            <person name="Weissenberger G."/>
            <person name="Zhu Y."/>
            <person name="Hemphill L."/>
            <person name="Shang Y."/>
            <person name="Youmans B."/>
            <person name="Ayvaz T."/>
            <person name="Ross M."/>
            <person name="Santibanez J."/>
            <person name="Aqrawi P."/>
            <person name="Gross S."/>
            <person name="Joshi V."/>
            <person name="Fowler G."/>
            <person name="Nazareth L."/>
            <person name="Reid J."/>
            <person name="Worley K."/>
            <person name="Petrosino J."/>
            <person name="Highlander S."/>
            <person name="Gibbs R."/>
        </authorList>
    </citation>
    <scope>NUCLEOTIDE SEQUENCE [LARGE SCALE GENOMIC DNA]</scope>
    <source>
        <strain evidence="8 9">DSM 10105</strain>
    </source>
</reference>
<dbReference type="Proteomes" id="UP000004946">
    <property type="component" value="Chromosome"/>
</dbReference>
<evidence type="ECO:0000259" key="6">
    <source>
        <dbReference type="Pfam" id="PF01509"/>
    </source>
</evidence>
<feature type="active site" description="Nucleophile" evidence="5">
    <location>
        <position position="45"/>
    </location>
</feature>
<dbReference type="PANTHER" id="PTHR13767">
    <property type="entry name" value="TRNA-PSEUDOURIDINE SYNTHASE"/>
    <property type="match status" value="1"/>
</dbReference>
<evidence type="ECO:0000256" key="1">
    <source>
        <dbReference type="ARBA" id="ARBA00000385"/>
    </source>
</evidence>
<comment type="function">
    <text evidence="5">Responsible for synthesis of pseudouridine from uracil-55 in the psi GC loop of transfer RNAs.</text>
</comment>
<dbReference type="Pfam" id="PF01509">
    <property type="entry name" value="TruB_N"/>
    <property type="match status" value="1"/>
</dbReference>
<dbReference type="KEGG" id="pdo:PSDT_1354"/>
<dbReference type="InterPro" id="IPR002501">
    <property type="entry name" value="PsdUridine_synth_N"/>
</dbReference>
<dbReference type="Gene3D" id="2.30.130.10">
    <property type="entry name" value="PUA domain"/>
    <property type="match status" value="1"/>
</dbReference>
<keyword evidence="9" id="KW-1185">Reference proteome</keyword>
<keyword evidence="4 5" id="KW-0413">Isomerase</keyword>
<feature type="domain" description="tRNA pseudouridylate synthase B C-terminal" evidence="7">
    <location>
        <begin position="187"/>
        <end position="220"/>
    </location>
</feature>
<dbReference type="RefSeq" id="WP_006288647.1">
    <property type="nucleotide sequence ID" value="NZ_AP012333.1"/>
</dbReference>
<comment type="similarity">
    <text evidence="2 5">Belongs to the pseudouridine synthase TruB family. Type 1 subfamily.</text>
</comment>
<sequence length="326" mass="34844">MPSPLLPDSGVMVVDKPQGVTSHDVVAAARRLLHTRKVGHAGTLDPMATGVLVLGFGKATRLLNAITDADKTYETVIRLGQATTTDDAEGELTGFFDLSAISRQMIWEAAKKLTGRIQQVPSAYSAIKVNGRRSYDLARQGEEVHLPARPVTIEEFTILSVDEAQAGATPVLDVHARVTCSSGTYIRSLGRDLGSLLGVGAHLIMLRRLRVGKFGLTSAAIATVGEHRFVNRRGEEICRPEVVFDPPVVKDPAAFCLSPAQAASLTMPVVPISEEEKVALSHGIALPIPVTGLTAAITATDHELVALLEPWKHHQAKPATVFLPAQ</sequence>
<dbReference type="NCBIfam" id="TIGR00431">
    <property type="entry name" value="TruB"/>
    <property type="match status" value="1"/>
</dbReference>
<dbReference type="GO" id="GO:1990481">
    <property type="term" value="P:mRNA pseudouridine synthesis"/>
    <property type="evidence" value="ECO:0007669"/>
    <property type="project" value="TreeGrafter"/>
</dbReference>
<dbReference type="eggNOG" id="COG0130">
    <property type="taxonomic scope" value="Bacteria"/>
</dbReference>
<comment type="caution">
    <text evidence="8">The sequence shown here is derived from an EMBL/GenBank/DDBJ whole genome shotgun (WGS) entry which is preliminary data.</text>
</comment>
<dbReference type="EC" id="5.4.99.25" evidence="5"/>
<dbReference type="HOGENOM" id="CLU_032087_0_0_11"/>